<evidence type="ECO:0000313" key="2">
    <source>
        <dbReference type="EMBL" id="PXA71945.1"/>
    </source>
</evidence>
<sequence length="227" mass="23381">MTDWMPLVPLALTIALSPLPVAALLMLVFSPHGFTSGAGFGIGWFVGVALATTGLAALSSLLPYTRSAEVGAFQVGVPLLLGSGLIVLGVLQWQRRPSQGTEVPMPRWMGVLGRLTPLRAALIGVGYAAFRPKNLAAAAAAGVIILGGATGPGAATVSFGVFTVVASLTMLGPVFAYAFGGRAVRSSLERLGEWLVRRMRVITTATTLVVGVVLVFAGGWALVVRVA</sequence>
<dbReference type="Pfam" id="PF11139">
    <property type="entry name" value="SfLAP"/>
    <property type="match status" value="1"/>
</dbReference>
<protein>
    <recommendedName>
        <fullName evidence="4">GAP family protein</fullName>
    </recommendedName>
</protein>
<keyword evidence="1" id="KW-0472">Membrane</keyword>
<evidence type="ECO:0008006" key="4">
    <source>
        <dbReference type="Google" id="ProtNLM"/>
    </source>
</evidence>
<dbReference type="RefSeq" id="WP_110125468.1">
    <property type="nucleotide sequence ID" value="NZ_QHLY01000005.1"/>
</dbReference>
<feature type="transmembrane region" description="Helical" evidence="1">
    <location>
        <begin position="7"/>
        <end position="29"/>
    </location>
</feature>
<reference evidence="2 3" key="1">
    <citation type="submission" date="2018-05" db="EMBL/GenBank/DDBJ databases">
        <title>Genetic diversity of glacier-inhabiting Cryobacterium bacteria in China and description of Cryobacterium mengkeensis sp. nov. and Arthrobacter glacialis sp. nov.</title>
        <authorList>
            <person name="Liu Q."/>
            <person name="Xin Y.-H."/>
        </authorList>
    </citation>
    <scope>NUCLEOTIDE SEQUENCE [LARGE SCALE GENOMIC DNA]</scope>
    <source>
        <strain evidence="2 3">SK-1</strain>
    </source>
</reference>
<name>A0A317ZXI6_9MICO</name>
<feature type="transmembrane region" description="Helical" evidence="1">
    <location>
        <begin position="135"/>
        <end position="155"/>
    </location>
</feature>
<accession>A0A317ZXI6</accession>
<feature type="transmembrane region" description="Helical" evidence="1">
    <location>
        <begin position="111"/>
        <end position="130"/>
    </location>
</feature>
<keyword evidence="1" id="KW-1133">Transmembrane helix</keyword>
<comment type="caution">
    <text evidence="2">The sequence shown here is derived from an EMBL/GenBank/DDBJ whole genome shotgun (WGS) entry which is preliminary data.</text>
</comment>
<feature type="transmembrane region" description="Helical" evidence="1">
    <location>
        <begin position="201"/>
        <end position="223"/>
    </location>
</feature>
<dbReference type="AlphaFoldDB" id="A0A317ZXI6"/>
<dbReference type="OrthoDB" id="4753036at2"/>
<proteinExistence type="predicted"/>
<feature type="transmembrane region" description="Helical" evidence="1">
    <location>
        <begin position="161"/>
        <end position="180"/>
    </location>
</feature>
<dbReference type="Proteomes" id="UP000246722">
    <property type="component" value="Unassembled WGS sequence"/>
</dbReference>
<evidence type="ECO:0000313" key="3">
    <source>
        <dbReference type="Proteomes" id="UP000246722"/>
    </source>
</evidence>
<evidence type="ECO:0000256" key="1">
    <source>
        <dbReference type="SAM" id="Phobius"/>
    </source>
</evidence>
<feature type="transmembrane region" description="Helical" evidence="1">
    <location>
        <begin position="71"/>
        <end position="91"/>
    </location>
</feature>
<organism evidence="2 3">
    <name type="scientific">Cryobacterium arcticum</name>
    <dbReference type="NCBI Taxonomy" id="670052"/>
    <lineage>
        <taxon>Bacteria</taxon>
        <taxon>Bacillati</taxon>
        <taxon>Actinomycetota</taxon>
        <taxon>Actinomycetes</taxon>
        <taxon>Micrococcales</taxon>
        <taxon>Microbacteriaceae</taxon>
        <taxon>Cryobacterium</taxon>
    </lineage>
</organism>
<dbReference type="InterPro" id="IPR021315">
    <property type="entry name" value="Gap/Sap"/>
</dbReference>
<dbReference type="EMBL" id="QHLY01000005">
    <property type="protein sequence ID" value="PXA71945.1"/>
    <property type="molecule type" value="Genomic_DNA"/>
</dbReference>
<gene>
    <name evidence="2" type="ORF">CTB96_03255</name>
</gene>
<keyword evidence="3" id="KW-1185">Reference proteome</keyword>
<keyword evidence="1" id="KW-0812">Transmembrane</keyword>
<feature type="transmembrane region" description="Helical" evidence="1">
    <location>
        <begin position="41"/>
        <end position="64"/>
    </location>
</feature>